<evidence type="ECO:0000256" key="6">
    <source>
        <dbReference type="SAM" id="SignalP"/>
    </source>
</evidence>
<keyword evidence="10" id="KW-1185">Reference proteome</keyword>
<feature type="domain" description="RagB/SusD" evidence="7">
    <location>
        <begin position="364"/>
        <end position="447"/>
    </location>
</feature>
<dbReference type="Gene3D" id="1.25.40.390">
    <property type="match status" value="1"/>
</dbReference>
<dbReference type="EMBL" id="QNUL01000030">
    <property type="protein sequence ID" value="REA57133.1"/>
    <property type="molecule type" value="Genomic_DNA"/>
</dbReference>
<evidence type="ECO:0000256" key="5">
    <source>
        <dbReference type="ARBA" id="ARBA00023237"/>
    </source>
</evidence>
<proteinExistence type="inferred from homology"/>
<comment type="subcellular location">
    <subcellularLocation>
        <location evidence="1">Cell outer membrane</location>
    </subcellularLocation>
</comment>
<accession>A0A3D8Y4F1</accession>
<dbReference type="InterPro" id="IPR012944">
    <property type="entry name" value="SusD_RagB_dom"/>
</dbReference>
<dbReference type="PROSITE" id="PS51257">
    <property type="entry name" value="PROKAR_LIPOPROTEIN"/>
    <property type="match status" value="1"/>
</dbReference>
<evidence type="ECO:0000313" key="9">
    <source>
        <dbReference type="EMBL" id="REA57133.1"/>
    </source>
</evidence>
<keyword evidence="3 6" id="KW-0732">Signal</keyword>
<dbReference type="RefSeq" id="WP_115833601.1">
    <property type="nucleotide sequence ID" value="NZ_QNUL01000030.1"/>
</dbReference>
<evidence type="ECO:0000256" key="4">
    <source>
        <dbReference type="ARBA" id="ARBA00023136"/>
    </source>
</evidence>
<evidence type="ECO:0000256" key="2">
    <source>
        <dbReference type="ARBA" id="ARBA00006275"/>
    </source>
</evidence>
<evidence type="ECO:0000256" key="3">
    <source>
        <dbReference type="ARBA" id="ARBA00022729"/>
    </source>
</evidence>
<keyword evidence="5" id="KW-0998">Cell outer membrane</keyword>
<feature type="chain" id="PRO_5017617255" evidence="6">
    <location>
        <begin position="27"/>
        <end position="482"/>
    </location>
</feature>
<dbReference type="CDD" id="cd08977">
    <property type="entry name" value="SusD"/>
    <property type="match status" value="1"/>
</dbReference>
<feature type="domain" description="SusD-like N-terminal" evidence="8">
    <location>
        <begin position="45"/>
        <end position="243"/>
    </location>
</feature>
<dbReference type="Proteomes" id="UP000256373">
    <property type="component" value="Unassembled WGS sequence"/>
</dbReference>
<feature type="signal peptide" evidence="6">
    <location>
        <begin position="1"/>
        <end position="26"/>
    </location>
</feature>
<dbReference type="Pfam" id="PF14322">
    <property type="entry name" value="SusD-like_3"/>
    <property type="match status" value="1"/>
</dbReference>
<dbReference type="SUPFAM" id="SSF48452">
    <property type="entry name" value="TPR-like"/>
    <property type="match status" value="1"/>
</dbReference>
<evidence type="ECO:0000313" key="10">
    <source>
        <dbReference type="Proteomes" id="UP000256373"/>
    </source>
</evidence>
<protein>
    <submittedName>
        <fullName evidence="9">RagB/SusD family nutrient uptake outer membrane protein</fullName>
    </submittedName>
</protein>
<sequence>MKKYISYRRLTGYLGFAALLSLSACDEDKLLNTSPPTSLSSAYVFDTPDRVLGLVNGIYKGVKSANFYGGRYLLYLDVRGEDFINVTSNVYTAYESWNNSYSSGSNDIISLWASAYSAINLSNILIDGLAKNGTAIDATLAAQYTAEAKFLRALSYYSLVTIYARPYNENNGSSPAIPLRLSPETTPENNGLKKSTVAEIYAQIIKDLNEAEAALPENYSTPLLNTTRAHKNTARALKTRVFLNQKNWDKVIEEAVKIVPQTTAPYSATAGVKHQLQNISQIFTSDFTSTESILSVPFTSLDSYGGQSSIAYIYGANSEYYLNPQGIGGDSQFSATDARRGLLKVTSGRSFLTKFGTASPFLNYIPVIRYSEILLNYAEATANKGQLTLAANLLKAVHARSDANYTFAESALATNTALINAIWKERRIELLGEGFRSNDLLRNNLPLPAKSSSTLVSGQVSPSAENYIFPISNAEIVTNKLL</sequence>
<organism evidence="9 10">
    <name type="scientific">Dyadobacter luteus</name>
    <dbReference type="NCBI Taxonomy" id="2259619"/>
    <lineage>
        <taxon>Bacteria</taxon>
        <taxon>Pseudomonadati</taxon>
        <taxon>Bacteroidota</taxon>
        <taxon>Cytophagia</taxon>
        <taxon>Cytophagales</taxon>
        <taxon>Spirosomataceae</taxon>
        <taxon>Dyadobacter</taxon>
    </lineage>
</organism>
<keyword evidence="4" id="KW-0472">Membrane</keyword>
<dbReference type="Pfam" id="PF07980">
    <property type="entry name" value="SusD_RagB"/>
    <property type="match status" value="1"/>
</dbReference>
<comment type="similarity">
    <text evidence="2">Belongs to the SusD family.</text>
</comment>
<dbReference type="InterPro" id="IPR011990">
    <property type="entry name" value="TPR-like_helical_dom_sf"/>
</dbReference>
<evidence type="ECO:0000259" key="8">
    <source>
        <dbReference type="Pfam" id="PF14322"/>
    </source>
</evidence>
<gene>
    <name evidence="9" type="ORF">DSL64_24550</name>
</gene>
<evidence type="ECO:0000256" key="1">
    <source>
        <dbReference type="ARBA" id="ARBA00004442"/>
    </source>
</evidence>
<dbReference type="OrthoDB" id="9792139at2"/>
<comment type="caution">
    <text evidence="9">The sequence shown here is derived from an EMBL/GenBank/DDBJ whole genome shotgun (WGS) entry which is preliminary data.</text>
</comment>
<dbReference type="AlphaFoldDB" id="A0A3D8Y4F1"/>
<evidence type="ECO:0000259" key="7">
    <source>
        <dbReference type="Pfam" id="PF07980"/>
    </source>
</evidence>
<reference evidence="9 10" key="1">
    <citation type="submission" date="2018-07" db="EMBL/GenBank/DDBJ databases">
        <title>Dyadobacter roseus sp. nov., isolated from rose rhizosphere soil.</title>
        <authorList>
            <person name="Chen L."/>
        </authorList>
    </citation>
    <scope>NUCLEOTIDE SEQUENCE [LARGE SCALE GENOMIC DNA]</scope>
    <source>
        <strain evidence="9 10">RS19</strain>
    </source>
</reference>
<dbReference type="GO" id="GO:0009279">
    <property type="term" value="C:cell outer membrane"/>
    <property type="evidence" value="ECO:0007669"/>
    <property type="project" value="UniProtKB-SubCell"/>
</dbReference>
<name>A0A3D8Y4F1_9BACT</name>
<dbReference type="InterPro" id="IPR033985">
    <property type="entry name" value="SusD-like_N"/>
</dbReference>